<dbReference type="Pfam" id="PF00069">
    <property type="entry name" value="Pkinase"/>
    <property type="match status" value="1"/>
</dbReference>
<keyword evidence="9" id="KW-1185">Reference proteome</keyword>
<dbReference type="EMBL" id="CP011125">
    <property type="protein sequence ID" value="AKF04489.1"/>
    <property type="molecule type" value="Genomic_DNA"/>
</dbReference>
<feature type="compositionally biased region" description="Pro residues" evidence="5">
    <location>
        <begin position="349"/>
        <end position="361"/>
    </location>
</feature>
<evidence type="ECO:0000256" key="2">
    <source>
        <dbReference type="ARBA" id="ARBA00022741"/>
    </source>
</evidence>
<dbReference type="PROSITE" id="PS50011">
    <property type="entry name" value="PROTEIN_KINASE_DOM"/>
    <property type="match status" value="1"/>
</dbReference>
<evidence type="ECO:0000256" key="5">
    <source>
        <dbReference type="SAM" id="MobiDB-lite"/>
    </source>
</evidence>
<keyword evidence="4" id="KW-0067">ATP-binding</keyword>
<feature type="domain" description="Protein kinase" evidence="7">
    <location>
        <begin position="22"/>
        <end position="302"/>
    </location>
</feature>
<dbReference type="PROSITE" id="PS00109">
    <property type="entry name" value="PROTEIN_KINASE_TYR"/>
    <property type="match status" value="1"/>
</dbReference>
<dbReference type="STRING" id="927083.DB32_001638"/>
<dbReference type="InterPro" id="IPR000719">
    <property type="entry name" value="Prot_kinase_dom"/>
</dbReference>
<sequence length="524" mass="56333">MSRPVPSLALPTTGLLDEVGPYRVLARLAAGGMSEILLARRAGVAGLERLVVLKRMRPDLVSEPELRDALLDEARIMLGLRHPNVVAVQELACEGDELYLVMEHLRGDNLLALMRAVRAHRSEIDLALAVHVAADVCAGLHAAHELVDDDGAPLHVIHRDVSPQNVFVTFDGEVKLIDFGIARFADRVARTKSGVVKGKFAYMAPEQFSGEPLDRRTDVFAAGVVLHELLTGKRLFARTSDRDMLMAILSDPVPRPSALAQARGIPPALDEICMRALARDRGDRFATAGEMRAALREQLPALDPRLDPRETLSRLTKQVLAPRLAEVDALLRRARRPGPEKVDRKPAPISEPPPRLDPPSVPLELDVAVEERAPEPRHGTRALAFALGAGAGVALAGLALSVLMRAAIPPPAPRTDAAPIESSAPPPVPSPAPIVEPPVPATIRVRIESTPSGATVRIAGEARGVTPLAIELPRGTTPIELALELRGHTTITQTLVPDESQRLLLQLAPRPPRRAPVAPTPTTP</sequence>
<dbReference type="GO" id="GO:0005524">
    <property type="term" value="F:ATP binding"/>
    <property type="evidence" value="ECO:0007669"/>
    <property type="project" value="UniProtKB-KW"/>
</dbReference>
<dbReference type="KEGG" id="samy:DB32_001638"/>
<dbReference type="SUPFAM" id="SSF56112">
    <property type="entry name" value="Protein kinase-like (PK-like)"/>
    <property type="match status" value="1"/>
</dbReference>
<dbReference type="InterPro" id="IPR013229">
    <property type="entry name" value="PEGA"/>
</dbReference>
<keyword evidence="8" id="KW-0723">Serine/threonine-protein kinase</keyword>
<evidence type="ECO:0000259" key="7">
    <source>
        <dbReference type="PROSITE" id="PS50011"/>
    </source>
</evidence>
<keyword evidence="6" id="KW-0472">Membrane</keyword>
<evidence type="ECO:0000256" key="6">
    <source>
        <dbReference type="SAM" id="Phobius"/>
    </source>
</evidence>
<evidence type="ECO:0000256" key="4">
    <source>
        <dbReference type="ARBA" id="ARBA00022840"/>
    </source>
</evidence>
<dbReference type="GO" id="GO:0004674">
    <property type="term" value="F:protein serine/threonine kinase activity"/>
    <property type="evidence" value="ECO:0007669"/>
    <property type="project" value="UniProtKB-KW"/>
</dbReference>
<dbReference type="Gene3D" id="3.30.200.20">
    <property type="entry name" value="Phosphorylase Kinase, domain 1"/>
    <property type="match status" value="1"/>
</dbReference>
<keyword evidence="6" id="KW-1133">Transmembrane helix</keyword>
<keyword evidence="2" id="KW-0547">Nucleotide-binding</keyword>
<dbReference type="Gene3D" id="1.10.510.10">
    <property type="entry name" value="Transferase(Phosphotransferase) domain 1"/>
    <property type="match status" value="1"/>
</dbReference>
<dbReference type="Pfam" id="PF08308">
    <property type="entry name" value="PEGA"/>
    <property type="match status" value="1"/>
</dbReference>
<keyword evidence="1" id="KW-0808">Transferase</keyword>
<organism evidence="8 9">
    <name type="scientific">Sandaracinus amylolyticus</name>
    <dbReference type="NCBI Taxonomy" id="927083"/>
    <lineage>
        <taxon>Bacteria</taxon>
        <taxon>Pseudomonadati</taxon>
        <taxon>Myxococcota</taxon>
        <taxon>Polyangia</taxon>
        <taxon>Polyangiales</taxon>
        <taxon>Sandaracinaceae</taxon>
        <taxon>Sandaracinus</taxon>
    </lineage>
</organism>
<feature type="region of interest" description="Disordered" evidence="5">
    <location>
        <begin position="412"/>
        <end position="434"/>
    </location>
</feature>
<gene>
    <name evidence="8" type="ORF">DB32_001638</name>
</gene>
<dbReference type="AlphaFoldDB" id="A0A0F6SE32"/>
<dbReference type="PANTHER" id="PTHR43289">
    <property type="entry name" value="MITOGEN-ACTIVATED PROTEIN KINASE KINASE KINASE 20-RELATED"/>
    <property type="match status" value="1"/>
</dbReference>
<feature type="region of interest" description="Disordered" evidence="5">
    <location>
        <begin position="331"/>
        <end position="361"/>
    </location>
</feature>
<evidence type="ECO:0000313" key="9">
    <source>
        <dbReference type="Proteomes" id="UP000034883"/>
    </source>
</evidence>
<dbReference type="OrthoDB" id="9801841at2"/>
<protein>
    <submittedName>
        <fullName evidence="8">Serine/threonine protein kinase</fullName>
    </submittedName>
</protein>
<dbReference type="PANTHER" id="PTHR43289:SF6">
    <property type="entry name" value="SERINE_THREONINE-PROTEIN KINASE NEKL-3"/>
    <property type="match status" value="1"/>
</dbReference>
<dbReference type="InterPro" id="IPR011009">
    <property type="entry name" value="Kinase-like_dom_sf"/>
</dbReference>
<name>A0A0F6SE32_9BACT</name>
<evidence type="ECO:0000313" key="8">
    <source>
        <dbReference type="EMBL" id="AKF04489.1"/>
    </source>
</evidence>
<feature type="compositionally biased region" description="Pro residues" evidence="5">
    <location>
        <begin position="424"/>
        <end position="434"/>
    </location>
</feature>
<dbReference type="CDD" id="cd14014">
    <property type="entry name" value="STKc_PknB_like"/>
    <property type="match status" value="1"/>
</dbReference>
<dbReference type="Proteomes" id="UP000034883">
    <property type="component" value="Chromosome"/>
</dbReference>
<accession>A0A0F6SE32</accession>
<feature type="transmembrane region" description="Helical" evidence="6">
    <location>
        <begin position="382"/>
        <end position="404"/>
    </location>
</feature>
<feature type="compositionally biased region" description="Basic and acidic residues" evidence="5">
    <location>
        <begin position="331"/>
        <end position="346"/>
    </location>
</feature>
<dbReference type="InterPro" id="IPR008266">
    <property type="entry name" value="Tyr_kinase_AS"/>
</dbReference>
<reference evidence="8 9" key="1">
    <citation type="submission" date="2015-03" db="EMBL/GenBank/DDBJ databases">
        <title>Genome assembly of Sandaracinus amylolyticus DSM 53668.</title>
        <authorList>
            <person name="Sharma G."/>
            <person name="Subramanian S."/>
        </authorList>
    </citation>
    <scope>NUCLEOTIDE SEQUENCE [LARGE SCALE GENOMIC DNA]</scope>
    <source>
        <strain evidence="8 9">DSM 53668</strain>
    </source>
</reference>
<keyword evidence="3 8" id="KW-0418">Kinase</keyword>
<proteinExistence type="predicted"/>
<keyword evidence="6" id="KW-0812">Transmembrane</keyword>
<evidence type="ECO:0000256" key="3">
    <source>
        <dbReference type="ARBA" id="ARBA00022777"/>
    </source>
</evidence>
<evidence type="ECO:0000256" key="1">
    <source>
        <dbReference type="ARBA" id="ARBA00022679"/>
    </source>
</evidence>